<keyword evidence="5" id="KW-0413">Isomerase</keyword>
<accession>Q8TPP2</accession>
<dbReference type="GO" id="GO:0016787">
    <property type="term" value="F:hydrolase activity"/>
    <property type="evidence" value="ECO:0007669"/>
    <property type="project" value="UniProtKB-UniRule"/>
</dbReference>
<keyword evidence="4 9" id="KW-0067">ATP-binding</keyword>
<dbReference type="InterPro" id="IPR027417">
    <property type="entry name" value="P-loop_NTPase"/>
</dbReference>
<evidence type="ECO:0000256" key="2">
    <source>
        <dbReference type="ARBA" id="ARBA00022801"/>
    </source>
</evidence>
<evidence type="ECO:0000256" key="5">
    <source>
        <dbReference type="ARBA" id="ARBA00023235"/>
    </source>
</evidence>
<dbReference type="PANTHER" id="PTHR11070">
    <property type="entry name" value="UVRD / RECB / PCRA DNA HELICASE FAMILY MEMBER"/>
    <property type="match status" value="1"/>
</dbReference>
<dbReference type="Proteomes" id="UP000002487">
    <property type="component" value="Chromosome"/>
</dbReference>
<evidence type="ECO:0000256" key="1">
    <source>
        <dbReference type="ARBA" id="ARBA00022741"/>
    </source>
</evidence>
<dbReference type="KEGG" id="mac:MA_1864"/>
<dbReference type="GO" id="GO:0003677">
    <property type="term" value="F:DNA binding"/>
    <property type="evidence" value="ECO:0007669"/>
    <property type="project" value="InterPro"/>
</dbReference>
<organism evidence="11 12">
    <name type="scientific">Methanosarcina acetivorans (strain ATCC 35395 / DSM 2834 / JCM 12185 / C2A)</name>
    <dbReference type="NCBI Taxonomy" id="188937"/>
    <lineage>
        <taxon>Archaea</taxon>
        <taxon>Methanobacteriati</taxon>
        <taxon>Methanobacteriota</taxon>
        <taxon>Stenosarchaea group</taxon>
        <taxon>Methanomicrobia</taxon>
        <taxon>Methanosarcinales</taxon>
        <taxon>Methanosarcinaceae</taxon>
        <taxon>Methanosarcina</taxon>
    </lineage>
</organism>
<dbReference type="PhylomeDB" id="Q8TPP2"/>
<dbReference type="SUPFAM" id="SSF52540">
    <property type="entry name" value="P-loop containing nucleoside triphosphate hydrolases"/>
    <property type="match status" value="1"/>
</dbReference>
<evidence type="ECO:0000256" key="4">
    <source>
        <dbReference type="ARBA" id="ARBA00022840"/>
    </source>
</evidence>
<dbReference type="InterPro" id="IPR000212">
    <property type="entry name" value="DNA_helicase_UvrD/REP"/>
</dbReference>
<feature type="domain" description="UvrD-like helicase ATP-binding" evidence="10">
    <location>
        <begin position="1"/>
        <end position="89"/>
    </location>
</feature>
<dbReference type="PROSITE" id="PS51198">
    <property type="entry name" value="UVRD_HELICASE_ATP_BIND"/>
    <property type="match status" value="1"/>
</dbReference>
<dbReference type="Pfam" id="PF13361">
    <property type="entry name" value="UvrD_C"/>
    <property type="match status" value="1"/>
</dbReference>
<gene>
    <name evidence="11" type="ordered locus">MA_1864</name>
</gene>
<evidence type="ECO:0000256" key="6">
    <source>
        <dbReference type="ARBA" id="ARBA00034617"/>
    </source>
</evidence>
<dbReference type="STRING" id="188937.MA_1864"/>
<reference evidence="11 12" key="1">
    <citation type="journal article" date="2002" name="Genome Res.">
        <title>The genome of Methanosarcina acetivorans reveals extensive metabolic and physiological diversity.</title>
        <authorList>
            <person name="Galagan J.E."/>
            <person name="Nusbaum C."/>
            <person name="Roy A."/>
            <person name="Endrizzi M.G."/>
            <person name="Macdonald P."/>
            <person name="FitzHugh W."/>
            <person name="Calvo S."/>
            <person name="Engels R."/>
            <person name="Smirnov S."/>
            <person name="Atnoor D."/>
            <person name="Brown A."/>
            <person name="Allen N."/>
            <person name="Naylor J."/>
            <person name="Stange-Thomann N."/>
            <person name="DeArellano K."/>
            <person name="Johnson R."/>
            <person name="Linton L."/>
            <person name="McEwan P."/>
            <person name="McKernan K."/>
            <person name="Talamas J."/>
            <person name="Tirrell A."/>
            <person name="Ye W."/>
            <person name="Zimmer A."/>
            <person name="Barber R.D."/>
            <person name="Cann I."/>
            <person name="Graham D.E."/>
            <person name="Grahame D.A."/>
            <person name="Guss A."/>
            <person name="Hedderich R."/>
            <person name="Ingram-Smith C."/>
            <person name="Kuettner C.H."/>
            <person name="Krzycki J.A."/>
            <person name="Leigh J.A."/>
            <person name="Li W."/>
            <person name="Liu J."/>
            <person name="Mukhopadhyay B."/>
            <person name="Reeve J.N."/>
            <person name="Smith K."/>
            <person name="Springer T.A."/>
            <person name="Umayam L.A."/>
            <person name="White O."/>
            <person name="White R.H."/>
            <person name="de Macario E.C."/>
            <person name="Ferry J.G."/>
            <person name="Jarrell K.F."/>
            <person name="Jing H."/>
            <person name="Macario A.J.L."/>
            <person name="Paulsen I."/>
            <person name="Pritchett M."/>
            <person name="Sowers K.R."/>
            <person name="Swanson R.V."/>
            <person name="Zinder S.H."/>
            <person name="Lander E."/>
            <person name="Metcalf W.W."/>
            <person name="Birren B."/>
        </authorList>
    </citation>
    <scope>NUCLEOTIDE SEQUENCE [LARGE SCALE GENOMIC DNA]</scope>
    <source>
        <strain evidence="12">ATCC 35395 / DSM 2834 / JCM 12185 / C2A</strain>
    </source>
</reference>
<sequence length="418" mass="49151">MMKLLEKYPDIAKAIVYRFPIFLIDEAQDTSDVQMKIFELLLENGLERLMLIGDPNQAIYEWRTANPEVFTRKEIEWETLNLYENWRSSKEICAFTDKIVSTDYVSTACNEEIKDFNFKPEIWGYDVNKSLNLETNRLIEEFIRICIIKGISISKEKVAILVRGKDILTEIRNQGDFVRKEPWKEQIRNNGKQEMDVNRIHYRNISKSKYLFDKKDYKESFRLLEKTIFAIKNGKEYVSNDELKEFIEQIDFKKWRIGLFDLLARLPSTDVSLKEWVDLANEVIRGDCFFGISDFEIKIKKGTNEIKFGQIFVDKEVETENYTLGTVHSVKGRTFEAVLLILKEKAYRNKKYVDLINENINENEEKRIIYVGTTRPQKILVIAVPESDKKVWECKFYGNNGCKQKQLDLSAFTCANLS</sequence>
<proteinExistence type="predicted"/>
<keyword evidence="2 9" id="KW-0378">Hydrolase</keyword>
<dbReference type="Gene3D" id="3.40.50.300">
    <property type="entry name" value="P-loop containing nucleotide triphosphate hydrolases"/>
    <property type="match status" value="2"/>
</dbReference>
<keyword evidence="1 9" id="KW-0547">Nucleotide-binding</keyword>
<keyword evidence="3 9" id="KW-0347">Helicase</keyword>
<dbReference type="Pfam" id="PF00580">
    <property type="entry name" value="UvrD-helicase"/>
    <property type="match status" value="1"/>
</dbReference>
<evidence type="ECO:0000259" key="10">
    <source>
        <dbReference type="PROSITE" id="PS51198"/>
    </source>
</evidence>
<dbReference type="InterPro" id="IPR014017">
    <property type="entry name" value="DNA_helicase_UvrD-like_C"/>
</dbReference>
<dbReference type="PANTHER" id="PTHR11070:SF3">
    <property type="entry name" value="DNA 3'-5' HELICASE"/>
    <property type="match status" value="1"/>
</dbReference>
<comment type="catalytic activity">
    <reaction evidence="6">
        <text>Couples ATP hydrolysis with the unwinding of duplex DNA by translocating in the 3'-5' direction.</text>
        <dbReference type="EC" id="5.6.2.4"/>
    </reaction>
</comment>
<dbReference type="InParanoid" id="Q8TPP2"/>
<evidence type="ECO:0000313" key="11">
    <source>
        <dbReference type="EMBL" id="AAM05269.1"/>
    </source>
</evidence>
<evidence type="ECO:0000256" key="9">
    <source>
        <dbReference type="PROSITE-ProRule" id="PRU00560"/>
    </source>
</evidence>
<evidence type="ECO:0000256" key="8">
    <source>
        <dbReference type="ARBA" id="ARBA00048988"/>
    </source>
</evidence>
<dbReference type="HOGENOM" id="CLU_004585_8_3_2"/>
<evidence type="ECO:0000313" key="12">
    <source>
        <dbReference type="Proteomes" id="UP000002487"/>
    </source>
</evidence>
<dbReference type="EMBL" id="AE010299">
    <property type="protein sequence ID" value="AAM05269.1"/>
    <property type="molecule type" value="Genomic_DNA"/>
</dbReference>
<dbReference type="EnsemblBacteria" id="AAM05269">
    <property type="protein sequence ID" value="AAM05269"/>
    <property type="gene ID" value="MA_1864"/>
</dbReference>
<comment type="caution">
    <text evidence="9">Lacks conserved residue(s) required for the propagation of feature annotation.</text>
</comment>
<dbReference type="InterPro" id="IPR014016">
    <property type="entry name" value="UvrD-like_ATP-bd"/>
</dbReference>
<dbReference type="GO" id="GO:0043138">
    <property type="term" value="F:3'-5' DNA helicase activity"/>
    <property type="evidence" value="ECO:0007669"/>
    <property type="project" value="UniProtKB-EC"/>
</dbReference>
<comment type="catalytic activity">
    <reaction evidence="8">
        <text>ATP + H2O = ADP + phosphate + H(+)</text>
        <dbReference type="Rhea" id="RHEA:13065"/>
        <dbReference type="ChEBI" id="CHEBI:15377"/>
        <dbReference type="ChEBI" id="CHEBI:15378"/>
        <dbReference type="ChEBI" id="CHEBI:30616"/>
        <dbReference type="ChEBI" id="CHEBI:43474"/>
        <dbReference type="ChEBI" id="CHEBI:456216"/>
        <dbReference type="EC" id="5.6.2.4"/>
    </reaction>
</comment>
<protein>
    <recommendedName>
        <fullName evidence="7">DNA 3'-5' helicase</fullName>
        <ecNumber evidence="7">5.6.2.4</ecNumber>
    </recommendedName>
</protein>
<dbReference type="EC" id="5.6.2.4" evidence="7"/>
<evidence type="ECO:0000256" key="7">
    <source>
        <dbReference type="ARBA" id="ARBA00034808"/>
    </source>
</evidence>
<evidence type="ECO:0000256" key="3">
    <source>
        <dbReference type="ARBA" id="ARBA00022806"/>
    </source>
</evidence>
<name>Q8TPP2_METAC</name>
<dbReference type="AlphaFoldDB" id="Q8TPP2"/>
<dbReference type="GO" id="GO:0005524">
    <property type="term" value="F:ATP binding"/>
    <property type="evidence" value="ECO:0007669"/>
    <property type="project" value="UniProtKB-UniRule"/>
</dbReference>
<keyword evidence="12" id="KW-1185">Reference proteome</keyword>